<proteinExistence type="inferred from homology"/>
<evidence type="ECO:0000256" key="3">
    <source>
        <dbReference type="ARBA" id="ARBA00004931"/>
    </source>
</evidence>
<dbReference type="Gene3D" id="3.20.10.10">
    <property type="entry name" value="D-amino Acid Aminotransferase, subunit A, domain 2"/>
    <property type="match status" value="1"/>
</dbReference>
<keyword evidence="8" id="KW-0100">Branched-chain amino acid biosynthesis</keyword>
<protein>
    <recommendedName>
        <fullName evidence="7">Probable branched-chain-amino-acid aminotransferase</fullName>
        <ecNumber evidence="6">2.6.1.42</ecNumber>
    </recommendedName>
</protein>
<evidence type="ECO:0000256" key="5">
    <source>
        <dbReference type="ARBA" id="ARBA00009320"/>
    </source>
</evidence>
<evidence type="ECO:0000256" key="9">
    <source>
        <dbReference type="ARBA" id="ARBA00048212"/>
    </source>
</evidence>
<accession>A0A6L6HMY8</accession>
<dbReference type="EC" id="2.6.1.42" evidence="6"/>
<sequence>MGGSAVQGRVPGPVPEGLTVFETMRAEADGRIALWPLHRDRLRRDCAAVGFSLDWAAVEGALAGLPRGQILRARLSVDAAGTIGVTHQPLRPNPGFWWVVLSPLRLDSGDPWLRIKTSHRPVYDRARAALPGGIDEAILLNERGEVCEGTITSLFLRREDRLLTPPLDCGLLPGVLRQSLIETGQVQEARLLPADLETGDLFMGNALRGLIPARLA</sequence>
<comment type="caution">
    <text evidence="12">The sequence shown here is derived from an EMBL/GenBank/DDBJ whole genome shotgun (WGS) entry which is preliminary data.</text>
</comment>
<evidence type="ECO:0000313" key="12">
    <source>
        <dbReference type="EMBL" id="MTD99609.1"/>
    </source>
</evidence>
<evidence type="ECO:0000256" key="8">
    <source>
        <dbReference type="ARBA" id="ARBA00023304"/>
    </source>
</evidence>
<keyword evidence="13" id="KW-1185">Reference proteome</keyword>
<evidence type="ECO:0000256" key="7">
    <source>
        <dbReference type="ARBA" id="ARBA00014472"/>
    </source>
</evidence>
<evidence type="ECO:0000256" key="11">
    <source>
        <dbReference type="ARBA" id="ARBA00049229"/>
    </source>
</evidence>
<dbReference type="GO" id="GO:0004084">
    <property type="term" value="F:branched-chain-amino-acid transaminase activity"/>
    <property type="evidence" value="ECO:0007669"/>
    <property type="project" value="UniProtKB-EC"/>
</dbReference>
<comment type="catalytic activity">
    <reaction evidence="11">
        <text>L-leucine + 2-oxoglutarate = 4-methyl-2-oxopentanoate + L-glutamate</text>
        <dbReference type="Rhea" id="RHEA:18321"/>
        <dbReference type="ChEBI" id="CHEBI:16810"/>
        <dbReference type="ChEBI" id="CHEBI:17865"/>
        <dbReference type="ChEBI" id="CHEBI:29985"/>
        <dbReference type="ChEBI" id="CHEBI:57427"/>
        <dbReference type="EC" id="2.6.1.42"/>
    </reaction>
</comment>
<comment type="pathway">
    <text evidence="2">Amino-acid biosynthesis; L-isoleucine biosynthesis; L-isoleucine from 2-oxobutanoate: step 4/4.</text>
</comment>
<dbReference type="InterPro" id="IPR050571">
    <property type="entry name" value="Class-IV_PLP-Dep_Aminotrnsfr"/>
</dbReference>
<comment type="pathway">
    <text evidence="3">Amino-acid biosynthesis; L-valine biosynthesis; L-valine from pyruvate: step 4/4.</text>
</comment>
<comment type="catalytic activity">
    <reaction evidence="9">
        <text>L-valine + 2-oxoglutarate = 3-methyl-2-oxobutanoate + L-glutamate</text>
        <dbReference type="Rhea" id="RHEA:24813"/>
        <dbReference type="ChEBI" id="CHEBI:11851"/>
        <dbReference type="ChEBI" id="CHEBI:16810"/>
        <dbReference type="ChEBI" id="CHEBI:29985"/>
        <dbReference type="ChEBI" id="CHEBI:57762"/>
        <dbReference type="EC" id="2.6.1.42"/>
    </reaction>
</comment>
<dbReference type="InterPro" id="IPR043132">
    <property type="entry name" value="BCAT-like_C"/>
</dbReference>
<dbReference type="InterPro" id="IPR043131">
    <property type="entry name" value="BCAT-like_N"/>
</dbReference>
<dbReference type="Gene3D" id="3.30.470.10">
    <property type="match status" value="1"/>
</dbReference>
<dbReference type="NCBIfam" id="NF005729">
    <property type="entry name" value="PRK07546.1-3"/>
    <property type="match status" value="1"/>
</dbReference>
<dbReference type="SUPFAM" id="SSF56752">
    <property type="entry name" value="D-aminoacid aminotransferase-like PLP-dependent enzymes"/>
    <property type="match status" value="1"/>
</dbReference>
<dbReference type="InterPro" id="IPR036038">
    <property type="entry name" value="Aminotransferase-like"/>
</dbReference>
<evidence type="ECO:0000256" key="2">
    <source>
        <dbReference type="ARBA" id="ARBA00004824"/>
    </source>
</evidence>
<reference evidence="12 13" key="1">
    <citation type="submission" date="2019-11" db="EMBL/GenBank/DDBJ databases">
        <authorList>
            <person name="Lang L."/>
        </authorList>
    </citation>
    <scope>NUCLEOTIDE SEQUENCE [LARGE SCALE GENOMIC DNA]</scope>
    <source>
        <strain evidence="12 13">YIM 132242</strain>
    </source>
</reference>
<dbReference type="GO" id="GO:0009082">
    <property type="term" value="P:branched-chain amino acid biosynthetic process"/>
    <property type="evidence" value="ECO:0007669"/>
    <property type="project" value="UniProtKB-KW"/>
</dbReference>
<dbReference type="Pfam" id="PF01063">
    <property type="entry name" value="Aminotran_4"/>
    <property type="match status" value="1"/>
</dbReference>
<comment type="pathway">
    <text evidence="4">Amino-acid biosynthesis; L-leucine biosynthesis; L-leucine from 3-methyl-2-oxobutanoate: step 4/4.</text>
</comment>
<evidence type="ECO:0000256" key="4">
    <source>
        <dbReference type="ARBA" id="ARBA00005072"/>
    </source>
</evidence>
<dbReference type="PANTHER" id="PTHR42743">
    <property type="entry name" value="AMINO-ACID AMINOTRANSFERASE"/>
    <property type="match status" value="1"/>
</dbReference>
<comment type="function">
    <text evidence="1">Acts on leucine, isoleucine and valine.</text>
</comment>
<dbReference type="AlphaFoldDB" id="A0A6L6HMY8"/>
<dbReference type="Proteomes" id="UP000481417">
    <property type="component" value="Unassembled WGS sequence"/>
</dbReference>
<keyword evidence="8" id="KW-0028">Amino-acid biosynthesis</keyword>
<comment type="catalytic activity">
    <reaction evidence="10">
        <text>L-isoleucine + 2-oxoglutarate = (S)-3-methyl-2-oxopentanoate + L-glutamate</text>
        <dbReference type="Rhea" id="RHEA:24801"/>
        <dbReference type="ChEBI" id="CHEBI:16810"/>
        <dbReference type="ChEBI" id="CHEBI:29985"/>
        <dbReference type="ChEBI" id="CHEBI:35146"/>
        <dbReference type="ChEBI" id="CHEBI:58045"/>
        <dbReference type="EC" id="2.6.1.42"/>
    </reaction>
</comment>
<dbReference type="EMBL" id="WMBT01000002">
    <property type="protein sequence ID" value="MTD99609.1"/>
    <property type="molecule type" value="Genomic_DNA"/>
</dbReference>
<gene>
    <name evidence="12" type="ORF">GIY56_04840</name>
</gene>
<dbReference type="InterPro" id="IPR001544">
    <property type="entry name" value="Aminotrans_IV"/>
</dbReference>
<evidence type="ECO:0000256" key="1">
    <source>
        <dbReference type="ARBA" id="ARBA00003109"/>
    </source>
</evidence>
<evidence type="ECO:0000313" key="13">
    <source>
        <dbReference type="Proteomes" id="UP000481417"/>
    </source>
</evidence>
<dbReference type="PANTHER" id="PTHR42743:SF11">
    <property type="entry name" value="AMINODEOXYCHORISMATE LYASE"/>
    <property type="match status" value="1"/>
</dbReference>
<evidence type="ECO:0000256" key="6">
    <source>
        <dbReference type="ARBA" id="ARBA00013053"/>
    </source>
</evidence>
<name>A0A6L6HMY8_9RHOB</name>
<evidence type="ECO:0000256" key="10">
    <source>
        <dbReference type="ARBA" id="ARBA00048798"/>
    </source>
</evidence>
<organism evidence="12 13">
    <name type="scientific">Paracoccus lichenicola</name>
    <dbReference type="NCBI Taxonomy" id="2665644"/>
    <lineage>
        <taxon>Bacteria</taxon>
        <taxon>Pseudomonadati</taxon>
        <taxon>Pseudomonadota</taxon>
        <taxon>Alphaproteobacteria</taxon>
        <taxon>Rhodobacterales</taxon>
        <taxon>Paracoccaceae</taxon>
        <taxon>Paracoccus</taxon>
    </lineage>
</organism>
<comment type="similarity">
    <text evidence="5">Belongs to the class-IV pyridoxal-phosphate-dependent aminotransferase family.</text>
</comment>